<gene>
    <name evidence="8" type="ORF">CYLTODRAFT_387838</name>
</gene>
<feature type="transmembrane region" description="Helical" evidence="6">
    <location>
        <begin position="372"/>
        <end position="393"/>
    </location>
</feature>
<dbReference type="FunFam" id="1.20.1250.20:FF:000013">
    <property type="entry name" value="MFS general substrate transporter"/>
    <property type="match status" value="1"/>
</dbReference>
<dbReference type="GO" id="GO:0016020">
    <property type="term" value="C:membrane"/>
    <property type="evidence" value="ECO:0007669"/>
    <property type="project" value="UniProtKB-SubCell"/>
</dbReference>
<feature type="transmembrane region" description="Helical" evidence="6">
    <location>
        <begin position="283"/>
        <end position="303"/>
    </location>
</feature>
<evidence type="ECO:0000313" key="9">
    <source>
        <dbReference type="Proteomes" id="UP000054007"/>
    </source>
</evidence>
<dbReference type="InterPro" id="IPR020846">
    <property type="entry name" value="MFS_dom"/>
</dbReference>
<dbReference type="EMBL" id="KN880439">
    <property type="protein sequence ID" value="KIY72966.1"/>
    <property type="molecule type" value="Genomic_DNA"/>
</dbReference>
<evidence type="ECO:0000313" key="8">
    <source>
        <dbReference type="EMBL" id="KIY72966.1"/>
    </source>
</evidence>
<feature type="transmembrane region" description="Helical" evidence="6">
    <location>
        <begin position="85"/>
        <end position="104"/>
    </location>
</feature>
<evidence type="ECO:0000256" key="4">
    <source>
        <dbReference type="ARBA" id="ARBA00022989"/>
    </source>
</evidence>
<reference evidence="8 9" key="1">
    <citation type="journal article" date="2015" name="Fungal Genet. Biol.">
        <title>Evolution of novel wood decay mechanisms in Agaricales revealed by the genome sequences of Fistulina hepatica and Cylindrobasidium torrendii.</title>
        <authorList>
            <person name="Floudas D."/>
            <person name="Held B.W."/>
            <person name="Riley R."/>
            <person name="Nagy L.G."/>
            <person name="Koehler G."/>
            <person name="Ransdell A.S."/>
            <person name="Younus H."/>
            <person name="Chow J."/>
            <person name="Chiniquy J."/>
            <person name="Lipzen A."/>
            <person name="Tritt A."/>
            <person name="Sun H."/>
            <person name="Haridas S."/>
            <person name="LaButti K."/>
            <person name="Ohm R.A."/>
            <person name="Kues U."/>
            <person name="Blanchette R.A."/>
            <person name="Grigoriev I.V."/>
            <person name="Minto R.E."/>
            <person name="Hibbett D.S."/>
        </authorList>
    </citation>
    <scope>NUCLEOTIDE SEQUENCE [LARGE SCALE GENOMIC DNA]</scope>
    <source>
        <strain evidence="8 9">FP15055 ss-10</strain>
    </source>
</reference>
<comment type="subcellular location">
    <subcellularLocation>
        <location evidence="1">Membrane</location>
        <topology evidence="1">Multi-pass membrane protein</topology>
    </subcellularLocation>
</comment>
<evidence type="ECO:0000256" key="2">
    <source>
        <dbReference type="ARBA" id="ARBA00022448"/>
    </source>
</evidence>
<dbReference type="InterPro" id="IPR011701">
    <property type="entry name" value="MFS"/>
</dbReference>
<evidence type="ECO:0000256" key="6">
    <source>
        <dbReference type="SAM" id="Phobius"/>
    </source>
</evidence>
<name>A0A0D7BTM2_9AGAR</name>
<keyword evidence="2" id="KW-0813">Transport</keyword>
<feature type="domain" description="Major facilitator superfamily (MFS) profile" evidence="7">
    <location>
        <begin position="50"/>
        <end position="458"/>
    </location>
</feature>
<dbReference type="PANTHER" id="PTHR43791">
    <property type="entry name" value="PERMEASE-RELATED"/>
    <property type="match status" value="1"/>
</dbReference>
<dbReference type="PROSITE" id="PS50850">
    <property type="entry name" value="MFS"/>
    <property type="match status" value="1"/>
</dbReference>
<feature type="transmembrane region" description="Helical" evidence="6">
    <location>
        <begin position="315"/>
        <end position="333"/>
    </location>
</feature>
<evidence type="ECO:0000256" key="5">
    <source>
        <dbReference type="ARBA" id="ARBA00023136"/>
    </source>
</evidence>
<evidence type="ECO:0000256" key="1">
    <source>
        <dbReference type="ARBA" id="ARBA00004141"/>
    </source>
</evidence>
<feature type="transmembrane region" description="Helical" evidence="6">
    <location>
        <begin position="178"/>
        <end position="200"/>
    </location>
</feature>
<accession>A0A0D7BTM2</accession>
<keyword evidence="5 6" id="KW-0472">Membrane</keyword>
<proteinExistence type="predicted"/>
<feature type="transmembrane region" description="Helical" evidence="6">
    <location>
        <begin position="46"/>
        <end position="63"/>
    </location>
</feature>
<feature type="transmembrane region" description="Helical" evidence="6">
    <location>
        <begin position="345"/>
        <end position="366"/>
    </location>
</feature>
<dbReference type="FunFam" id="1.20.1250.20:FF:000057">
    <property type="entry name" value="MFS general substrate transporter"/>
    <property type="match status" value="1"/>
</dbReference>
<feature type="transmembrane region" description="Helical" evidence="6">
    <location>
        <begin position="146"/>
        <end position="166"/>
    </location>
</feature>
<dbReference type="OrthoDB" id="2985014at2759"/>
<dbReference type="Gene3D" id="1.20.1250.20">
    <property type="entry name" value="MFS general substrate transporter like domains"/>
    <property type="match status" value="2"/>
</dbReference>
<dbReference type="Proteomes" id="UP000054007">
    <property type="component" value="Unassembled WGS sequence"/>
</dbReference>
<dbReference type="PANTHER" id="PTHR43791:SF23">
    <property type="entry name" value="MAJOR FACILITATOR SUPERFAMILY (MFS) PROFILE DOMAIN-CONTAINING PROTEIN"/>
    <property type="match status" value="1"/>
</dbReference>
<sequence length="488" mass="53661">MAESTKSFEERIESNVKTSAIAVPESLVALSPEERERLGKRATRKLDLLILHALVIMYVLNYLDRQSIASAKLANLVEDLGLTDVQYQTCISLLFVGYILMQVPSTIMVGKISRPATYICAAMALWGIISACTGAVNSFAGLVTCRFFLGFVEAVFFPGALHYLSTFYTRRQYALRTAILYSGAQLGNAFGGLLAIAILQADGLHGIQGWRWLFIIEGVATVGLALLFATYLPNSVETAKFLTPQEKDFLSYNFRLDQGQADHKDELSAWDAFSMAVTDPKTWILLCVLYAVYIDGAVIQFFPSVVQTLGFSRNITYVLTAPPYLVCCVAMIVNGWHSDKTRERYWHIVTPLCFTVIAHVIAVATTNTAGRYVAMMLMPGSIYASSVVILSWVAGSLTQPAAKRAAGISLINAIANTPNIWCSYLYDGAPRYLLAFLVNLGAAVAAIILATICRVYLARQNTILEAGYDDKKSAPTKEQQDVGFRYML</sequence>
<evidence type="ECO:0000259" key="7">
    <source>
        <dbReference type="PROSITE" id="PS50850"/>
    </source>
</evidence>
<organism evidence="8 9">
    <name type="scientific">Cylindrobasidium torrendii FP15055 ss-10</name>
    <dbReference type="NCBI Taxonomy" id="1314674"/>
    <lineage>
        <taxon>Eukaryota</taxon>
        <taxon>Fungi</taxon>
        <taxon>Dikarya</taxon>
        <taxon>Basidiomycota</taxon>
        <taxon>Agaricomycotina</taxon>
        <taxon>Agaricomycetes</taxon>
        <taxon>Agaricomycetidae</taxon>
        <taxon>Agaricales</taxon>
        <taxon>Marasmiineae</taxon>
        <taxon>Physalacriaceae</taxon>
        <taxon>Cylindrobasidium</taxon>
    </lineage>
</organism>
<protein>
    <submittedName>
        <fullName evidence="8">Retrograde regulation protein 2</fullName>
    </submittedName>
</protein>
<feature type="transmembrane region" description="Helical" evidence="6">
    <location>
        <begin position="432"/>
        <end position="457"/>
    </location>
</feature>
<feature type="transmembrane region" description="Helical" evidence="6">
    <location>
        <begin position="405"/>
        <end position="426"/>
    </location>
</feature>
<evidence type="ECO:0000256" key="3">
    <source>
        <dbReference type="ARBA" id="ARBA00022692"/>
    </source>
</evidence>
<dbReference type="GO" id="GO:0022857">
    <property type="term" value="F:transmembrane transporter activity"/>
    <property type="evidence" value="ECO:0007669"/>
    <property type="project" value="InterPro"/>
</dbReference>
<dbReference type="SUPFAM" id="SSF103473">
    <property type="entry name" value="MFS general substrate transporter"/>
    <property type="match status" value="1"/>
</dbReference>
<feature type="transmembrane region" description="Helical" evidence="6">
    <location>
        <begin position="212"/>
        <end position="232"/>
    </location>
</feature>
<keyword evidence="3 6" id="KW-0812">Transmembrane</keyword>
<dbReference type="Pfam" id="PF07690">
    <property type="entry name" value="MFS_1"/>
    <property type="match status" value="1"/>
</dbReference>
<feature type="transmembrane region" description="Helical" evidence="6">
    <location>
        <begin position="116"/>
        <end position="140"/>
    </location>
</feature>
<keyword evidence="9" id="KW-1185">Reference proteome</keyword>
<dbReference type="InterPro" id="IPR036259">
    <property type="entry name" value="MFS_trans_sf"/>
</dbReference>
<keyword evidence="4 6" id="KW-1133">Transmembrane helix</keyword>
<dbReference type="AlphaFoldDB" id="A0A0D7BTM2"/>